<dbReference type="InterPro" id="IPR002018">
    <property type="entry name" value="CarbesteraseB"/>
</dbReference>
<proteinExistence type="predicted"/>
<dbReference type="PANTHER" id="PTHR43918:SF4">
    <property type="entry name" value="CARBOXYLIC ESTER HYDROLASE"/>
    <property type="match status" value="1"/>
</dbReference>
<dbReference type="PANTHER" id="PTHR43918">
    <property type="entry name" value="ACETYLCHOLINESTERASE"/>
    <property type="match status" value="1"/>
</dbReference>
<dbReference type="SUPFAM" id="SSF53474">
    <property type="entry name" value="alpha/beta-Hydrolases"/>
    <property type="match status" value="1"/>
</dbReference>
<reference evidence="3" key="1">
    <citation type="journal article" date="2015" name="Nature">
        <title>Complex archaea that bridge the gap between prokaryotes and eukaryotes.</title>
        <authorList>
            <person name="Spang A."/>
            <person name="Saw J.H."/>
            <person name="Jorgensen S.L."/>
            <person name="Zaremba-Niedzwiedzka K."/>
            <person name="Martijn J."/>
            <person name="Lind A.E."/>
            <person name="van Eijk R."/>
            <person name="Schleper C."/>
            <person name="Guy L."/>
            <person name="Ettema T.J."/>
        </authorList>
    </citation>
    <scope>NUCLEOTIDE SEQUENCE</scope>
</reference>
<dbReference type="EMBL" id="LAZR01008861">
    <property type="protein sequence ID" value="KKM76125.1"/>
    <property type="molecule type" value="Genomic_DNA"/>
</dbReference>
<dbReference type="Pfam" id="PF00135">
    <property type="entry name" value="COesterase"/>
    <property type="match status" value="1"/>
</dbReference>
<evidence type="ECO:0000256" key="1">
    <source>
        <dbReference type="ARBA" id="ARBA00022801"/>
    </source>
</evidence>
<dbReference type="InterPro" id="IPR050654">
    <property type="entry name" value="AChE-related_enzymes"/>
</dbReference>
<dbReference type="InterPro" id="IPR029058">
    <property type="entry name" value="AB_hydrolase_fold"/>
</dbReference>
<name>A0A0F9MHH4_9ZZZZ</name>
<feature type="non-terminal residue" evidence="3">
    <location>
        <position position="198"/>
    </location>
</feature>
<protein>
    <recommendedName>
        <fullName evidence="2">Carboxylesterase type B domain-containing protein</fullName>
    </recommendedName>
</protein>
<accession>A0A0F9MHH4</accession>
<sequence length="198" mass="21093">MNTAILKQLLWAALFATTMATAHANPLTHVTVAQGKLAGTAQQNLAVFKGVPFAKPPIGELRWKAPHSAEKWQGVLKAQAYAPAPIQAGDPVSGISEDSLYLNIWTPAQSDNEKLPVLVWIYGGGFSFGSSSDPIFDGSELANKGVIVVSIAYRVGQLGFLAHPELNKENPAGVSGNYGLLDQLAALKWLKQNIAEFG</sequence>
<dbReference type="AlphaFoldDB" id="A0A0F9MHH4"/>
<dbReference type="GO" id="GO:0052689">
    <property type="term" value="F:carboxylic ester hydrolase activity"/>
    <property type="evidence" value="ECO:0007669"/>
    <property type="project" value="TreeGrafter"/>
</dbReference>
<dbReference type="Gene3D" id="3.40.50.1820">
    <property type="entry name" value="alpha/beta hydrolase"/>
    <property type="match status" value="1"/>
</dbReference>
<keyword evidence="1" id="KW-0378">Hydrolase</keyword>
<comment type="caution">
    <text evidence="3">The sequence shown here is derived from an EMBL/GenBank/DDBJ whole genome shotgun (WGS) entry which is preliminary data.</text>
</comment>
<evidence type="ECO:0000313" key="3">
    <source>
        <dbReference type="EMBL" id="KKM76125.1"/>
    </source>
</evidence>
<gene>
    <name evidence="3" type="ORF">LCGC14_1383270</name>
</gene>
<organism evidence="3">
    <name type="scientific">marine sediment metagenome</name>
    <dbReference type="NCBI Taxonomy" id="412755"/>
    <lineage>
        <taxon>unclassified sequences</taxon>
        <taxon>metagenomes</taxon>
        <taxon>ecological metagenomes</taxon>
    </lineage>
</organism>
<feature type="domain" description="Carboxylesterase type B" evidence="2">
    <location>
        <begin position="28"/>
        <end position="198"/>
    </location>
</feature>
<evidence type="ECO:0000259" key="2">
    <source>
        <dbReference type="Pfam" id="PF00135"/>
    </source>
</evidence>